<organism evidence="1">
    <name type="scientific">Rhizophora mucronata</name>
    <name type="common">Asiatic mangrove</name>
    <dbReference type="NCBI Taxonomy" id="61149"/>
    <lineage>
        <taxon>Eukaryota</taxon>
        <taxon>Viridiplantae</taxon>
        <taxon>Streptophyta</taxon>
        <taxon>Embryophyta</taxon>
        <taxon>Tracheophyta</taxon>
        <taxon>Spermatophyta</taxon>
        <taxon>Magnoliopsida</taxon>
        <taxon>eudicotyledons</taxon>
        <taxon>Gunneridae</taxon>
        <taxon>Pentapetalae</taxon>
        <taxon>rosids</taxon>
        <taxon>fabids</taxon>
        <taxon>Malpighiales</taxon>
        <taxon>Rhizophoraceae</taxon>
        <taxon>Rhizophora</taxon>
    </lineage>
</organism>
<reference evidence="1" key="1">
    <citation type="submission" date="2018-02" db="EMBL/GenBank/DDBJ databases">
        <title>Rhizophora mucronata_Transcriptome.</title>
        <authorList>
            <person name="Meera S.P."/>
            <person name="Sreeshan A."/>
            <person name="Augustine A."/>
        </authorList>
    </citation>
    <scope>NUCLEOTIDE SEQUENCE</scope>
    <source>
        <tissue evidence="1">Leaf</tissue>
    </source>
</reference>
<dbReference type="AlphaFoldDB" id="A0A2P2P4L5"/>
<dbReference type="EMBL" id="GGEC01069145">
    <property type="protein sequence ID" value="MBX49629.1"/>
    <property type="molecule type" value="Transcribed_RNA"/>
</dbReference>
<name>A0A2P2P4L5_RHIMU</name>
<sequence length="86" mass="9942">MTCKKPNLMSTYARSKRSLINNSLNGKKIKISSQIQECVRKSNISLRARSLNLYKKAQFKDQMQNKAKKKNRNSLALLLIITESKR</sequence>
<evidence type="ECO:0000313" key="1">
    <source>
        <dbReference type="EMBL" id="MBX49629.1"/>
    </source>
</evidence>
<proteinExistence type="predicted"/>
<protein>
    <submittedName>
        <fullName evidence="1">Uncharacterized protein</fullName>
    </submittedName>
</protein>
<accession>A0A2P2P4L5</accession>